<reference evidence="3" key="1">
    <citation type="submission" date="2022-06" db="EMBL/GenBank/DDBJ databases">
        <authorList>
            <consortium name="SYNGENTA / RWTH Aachen University"/>
        </authorList>
    </citation>
    <scope>NUCLEOTIDE SEQUENCE</scope>
</reference>
<dbReference type="Proteomes" id="UP001153365">
    <property type="component" value="Unassembled WGS sequence"/>
</dbReference>
<feature type="region of interest" description="Disordered" evidence="1">
    <location>
        <begin position="38"/>
        <end position="70"/>
    </location>
</feature>
<keyword evidence="2" id="KW-0732">Signal</keyword>
<accession>A0AAV0AJT3</accession>
<comment type="caution">
    <text evidence="3">The sequence shown here is derived from an EMBL/GenBank/DDBJ whole genome shotgun (WGS) entry which is preliminary data.</text>
</comment>
<keyword evidence="4" id="KW-1185">Reference proteome</keyword>
<feature type="chain" id="PRO_5043729018" evidence="2">
    <location>
        <begin position="31"/>
        <end position="70"/>
    </location>
</feature>
<evidence type="ECO:0000313" key="4">
    <source>
        <dbReference type="Proteomes" id="UP001153365"/>
    </source>
</evidence>
<sequence>MVFLRALNTITILALLSVLLNTNNRKMVEAKLFKSSGIYPRSSRPQVNVHNKLPFPNKRKEKKEKDIAVP</sequence>
<dbReference type="AlphaFoldDB" id="A0AAV0AJT3"/>
<proteinExistence type="predicted"/>
<protein>
    <submittedName>
        <fullName evidence="3">Uncharacterized protein</fullName>
    </submittedName>
</protein>
<evidence type="ECO:0000256" key="1">
    <source>
        <dbReference type="SAM" id="MobiDB-lite"/>
    </source>
</evidence>
<evidence type="ECO:0000313" key="3">
    <source>
        <dbReference type="EMBL" id="CAH7668545.1"/>
    </source>
</evidence>
<organism evidence="3 4">
    <name type="scientific">Phakopsora pachyrhizi</name>
    <name type="common">Asian soybean rust disease fungus</name>
    <dbReference type="NCBI Taxonomy" id="170000"/>
    <lineage>
        <taxon>Eukaryota</taxon>
        <taxon>Fungi</taxon>
        <taxon>Dikarya</taxon>
        <taxon>Basidiomycota</taxon>
        <taxon>Pucciniomycotina</taxon>
        <taxon>Pucciniomycetes</taxon>
        <taxon>Pucciniales</taxon>
        <taxon>Phakopsoraceae</taxon>
        <taxon>Phakopsora</taxon>
    </lineage>
</organism>
<evidence type="ECO:0000256" key="2">
    <source>
        <dbReference type="SAM" id="SignalP"/>
    </source>
</evidence>
<feature type="signal peptide" evidence="2">
    <location>
        <begin position="1"/>
        <end position="30"/>
    </location>
</feature>
<name>A0AAV0AJT3_PHAPC</name>
<gene>
    <name evidence="3" type="ORF">PPACK8108_LOCUS3062</name>
</gene>
<dbReference type="EMBL" id="CALTRL010000540">
    <property type="protein sequence ID" value="CAH7668545.1"/>
    <property type="molecule type" value="Genomic_DNA"/>
</dbReference>